<dbReference type="PANTHER" id="PTHR30572">
    <property type="entry name" value="MEMBRANE COMPONENT OF TRANSPORTER-RELATED"/>
    <property type="match status" value="1"/>
</dbReference>
<evidence type="ECO:0000256" key="3">
    <source>
        <dbReference type="ARBA" id="ARBA00022692"/>
    </source>
</evidence>
<dbReference type="RefSeq" id="WP_144250164.1">
    <property type="nucleotide sequence ID" value="NZ_VLPK01000004.1"/>
</dbReference>
<comment type="caution">
    <text evidence="9">The sequence shown here is derived from an EMBL/GenBank/DDBJ whole genome shotgun (WGS) entry which is preliminary data.</text>
</comment>
<dbReference type="Pfam" id="PF02687">
    <property type="entry name" value="FtsX"/>
    <property type="match status" value="2"/>
</dbReference>
<dbReference type="Pfam" id="PF12704">
    <property type="entry name" value="MacB_PCD"/>
    <property type="match status" value="1"/>
</dbReference>
<dbReference type="GO" id="GO:0022857">
    <property type="term" value="F:transmembrane transporter activity"/>
    <property type="evidence" value="ECO:0007669"/>
    <property type="project" value="TreeGrafter"/>
</dbReference>
<feature type="transmembrane region" description="Helical" evidence="6">
    <location>
        <begin position="289"/>
        <end position="310"/>
    </location>
</feature>
<keyword evidence="5 6" id="KW-0472">Membrane</keyword>
<dbReference type="Proteomes" id="UP000318733">
    <property type="component" value="Unassembled WGS sequence"/>
</dbReference>
<feature type="transmembrane region" description="Helical" evidence="6">
    <location>
        <begin position="767"/>
        <end position="786"/>
    </location>
</feature>
<evidence type="ECO:0000256" key="2">
    <source>
        <dbReference type="ARBA" id="ARBA00022475"/>
    </source>
</evidence>
<feature type="transmembrane region" description="Helical" evidence="6">
    <location>
        <begin position="21"/>
        <end position="41"/>
    </location>
</feature>
<accession>A0A556MG61</accession>
<evidence type="ECO:0000313" key="10">
    <source>
        <dbReference type="Proteomes" id="UP000318733"/>
    </source>
</evidence>
<feature type="domain" description="ABC3 transporter permease C-terminal" evidence="7">
    <location>
        <begin position="683"/>
        <end position="791"/>
    </location>
</feature>
<feature type="transmembrane region" description="Helical" evidence="6">
    <location>
        <begin position="735"/>
        <end position="755"/>
    </location>
</feature>
<protein>
    <submittedName>
        <fullName evidence="9">FtsX-like permease family protein</fullName>
    </submittedName>
</protein>
<gene>
    <name evidence="9" type="ORF">FO440_20495</name>
</gene>
<evidence type="ECO:0000256" key="6">
    <source>
        <dbReference type="SAM" id="Phobius"/>
    </source>
</evidence>
<organism evidence="9 10">
    <name type="scientific">Mucilaginibacter corticis</name>
    <dbReference type="NCBI Taxonomy" id="2597670"/>
    <lineage>
        <taxon>Bacteria</taxon>
        <taxon>Pseudomonadati</taxon>
        <taxon>Bacteroidota</taxon>
        <taxon>Sphingobacteriia</taxon>
        <taxon>Sphingobacteriales</taxon>
        <taxon>Sphingobacteriaceae</taxon>
        <taxon>Mucilaginibacter</taxon>
    </lineage>
</organism>
<dbReference type="AlphaFoldDB" id="A0A556MG61"/>
<evidence type="ECO:0000256" key="4">
    <source>
        <dbReference type="ARBA" id="ARBA00022989"/>
    </source>
</evidence>
<evidence type="ECO:0000256" key="5">
    <source>
        <dbReference type="ARBA" id="ARBA00023136"/>
    </source>
</evidence>
<comment type="subcellular location">
    <subcellularLocation>
        <location evidence="1">Cell membrane</location>
        <topology evidence="1">Multi-pass membrane protein</topology>
    </subcellularLocation>
</comment>
<name>A0A556MG61_9SPHI</name>
<dbReference type="OrthoDB" id="1451596at2"/>
<dbReference type="InterPro" id="IPR050250">
    <property type="entry name" value="Macrolide_Exporter_MacB"/>
</dbReference>
<keyword evidence="2" id="KW-1003">Cell membrane</keyword>
<keyword evidence="3 6" id="KW-0812">Transmembrane</keyword>
<proteinExistence type="predicted"/>
<feature type="transmembrane region" description="Helical" evidence="6">
    <location>
        <begin position="385"/>
        <end position="407"/>
    </location>
</feature>
<feature type="transmembrane region" description="Helical" evidence="6">
    <location>
        <begin position="677"/>
        <end position="700"/>
    </location>
</feature>
<dbReference type="EMBL" id="VLPK01000004">
    <property type="protein sequence ID" value="TSJ38883.1"/>
    <property type="molecule type" value="Genomic_DNA"/>
</dbReference>
<reference evidence="9 10" key="1">
    <citation type="submission" date="2019-07" db="EMBL/GenBank/DDBJ databases">
        <authorList>
            <person name="Huq M.A."/>
        </authorList>
    </citation>
    <scope>NUCLEOTIDE SEQUENCE [LARGE SCALE GENOMIC DNA]</scope>
    <source>
        <strain evidence="9 10">MAH-19</strain>
    </source>
</reference>
<sequence length="803" mass="89393">MFQHFLLIARRNLLKRKLYSFINIIGLAIGMTCCIVIALYVQHELSYDRYNTRHDHIYRVLQTFRSVEKGQKPPTPAPEDYWVWGSAPVGPALAADFPQIKEVVQFMSPVSLLLEYKDKRLQQENLVCIDSNAFKVFSWKLLQGNPKTALVASNSIVLTQTVATKIFGNDNPVGKTLRVDNGDLFNVTGVVADVPANSQITFNGLISMTTARKSQRDVFNMWGYVDFYTYFLLKDNTNIESMKAEIPAFLKRHNSQDPGYTIAFEKMDDAYLHSKAIRQPGPVGSMSNIYLFCCIGFIILIIACVNFMNLSTARSLERAKEVGVRKVLGVQPSALRWQFLFESLLISVMAAVLAVLFTKVSLPVVSALSGKDFSPKVFFSGQLAAWMAILTLATGVLAGIYPAWFLSRFKPTAVLKGVFKPSHSNISLRKALVIFQFTLSITLIAGTAIVYTELKFLNNHDLGFAKDQMLVLNFEGDGQVQKNIERIKRSLASQTGVLSVAAARAVPGEFLPNAGTAIEGINGQMVSKIPLIYEIDFDFISCLKIKMVAGRDYSRAFLTDSTQAMVINEAAAKLYGYQHPADAVGKMFDQWGRKGKIIGVVKNFNFRSLHSEVEPLTLRYGMPYSLNRILVGIKAGNTAATITALEKTWKAEAPQRPFLYHFLDQSFNQQYESDQHFGYLFSLFSCLAILIACLGLFGLATFTAQQRIKEIGIRKVLGASVYNIVALISKDFLRLVLIATVIAVPLCVLIMNQWLKDFAYRIAISPGIFIATAFIALFIALITISWQTVKAALANPVQSIKNE</sequence>
<evidence type="ECO:0000256" key="1">
    <source>
        <dbReference type="ARBA" id="ARBA00004651"/>
    </source>
</evidence>
<feature type="domain" description="MacB-like periplasmic core" evidence="8">
    <location>
        <begin position="20"/>
        <end position="247"/>
    </location>
</feature>
<keyword evidence="10" id="KW-1185">Reference proteome</keyword>
<dbReference type="GO" id="GO:0005886">
    <property type="term" value="C:plasma membrane"/>
    <property type="evidence" value="ECO:0007669"/>
    <property type="project" value="UniProtKB-SubCell"/>
</dbReference>
<feature type="transmembrane region" description="Helical" evidence="6">
    <location>
        <begin position="344"/>
        <end position="365"/>
    </location>
</feature>
<evidence type="ECO:0000259" key="8">
    <source>
        <dbReference type="Pfam" id="PF12704"/>
    </source>
</evidence>
<keyword evidence="4 6" id="KW-1133">Transmembrane helix</keyword>
<dbReference type="PANTHER" id="PTHR30572:SF18">
    <property type="entry name" value="ABC-TYPE MACROLIDE FAMILY EXPORT SYSTEM PERMEASE COMPONENT 2"/>
    <property type="match status" value="1"/>
</dbReference>
<feature type="transmembrane region" description="Helical" evidence="6">
    <location>
        <begin position="428"/>
        <end position="451"/>
    </location>
</feature>
<feature type="domain" description="ABC3 transporter permease C-terminal" evidence="7">
    <location>
        <begin position="295"/>
        <end position="410"/>
    </location>
</feature>
<dbReference type="InterPro" id="IPR025857">
    <property type="entry name" value="MacB_PCD"/>
</dbReference>
<evidence type="ECO:0000259" key="7">
    <source>
        <dbReference type="Pfam" id="PF02687"/>
    </source>
</evidence>
<evidence type="ECO:0000313" key="9">
    <source>
        <dbReference type="EMBL" id="TSJ38883.1"/>
    </source>
</evidence>
<dbReference type="InterPro" id="IPR003838">
    <property type="entry name" value="ABC3_permease_C"/>
</dbReference>